<evidence type="ECO:0000259" key="2">
    <source>
        <dbReference type="Pfam" id="PF03478"/>
    </source>
</evidence>
<reference evidence="3 4" key="1">
    <citation type="submission" date="2018-10" db="EMBL/GenBank/DDBJ databases">
        <title>A high-quality apple genome assembly.</title>
        <authorList>
            <person name="Hu J."/>
        </authorList>
    </citation>
    <scope>NUCLEOTIDE SEQUENCE [LARGE SCALE GENOMIC DNA]</scope>
    <source>
        <strain evidence="4">cv. HFTH1</strain>
        <tissue evidence="3">Young leaf</tissue>
    </source>
</reference>
<name>A0A498JPK9_MALDO</name>
<gene>
    <name evidence="3" type="ORF">DVH24_007736</name>
</gene>
<accession>A0A498JPK9</accession>
<evidence type="ECO:0000256" key="1">
    <source>
        <dbReference type="SAM" id="MobiDB-lite"/>
    </source>
</evidence>
<dbReference type="Pfam" id="PF03478">
    <property type="entry name" value="Beta-prop_KIB1-4"/>
    <property type="match status" value="1"/>
</dbReference>
<comment type="caution">
    <text evidence="3">The sequence shown here is derived from an EMBL/GenBank/DDBJ whole genome shotgun (WGS) entry which is preliminary data.</text>
</comment>
<dbReference type="PANTHER" id="PTHR44259:SF114">
    <property type="entry name" value="OS06G0707300 PROTEIN"/>
    <property type="match status" value="1"/>
</dbReference>
<feature type="domain" description="KIB1-4 beta-propeller" evidence="2">
    <location>
        <begin position="38"/>
        <end position="221"/>
    </location>
</feature>
<dbReference type="PANTHER" id="PTHR44259">
    <property type="entry name" value="OS07G0183000 PROTEIN-RELATED"/>
    <property type="match status" value="1"/>
</dbReference>
<dbReference type="InterPro" id="IPR005174">
    <property type="entry name" value="KIB1-4_b-propeller"/>
</dbReference>
<feature type="compositionally biased region" description="Acidic residues" evidence="1">
    <location>
        <begin position="251"/>
        <end position="278"/>
    </location>
</feature>
<protein>
    <recommendedName>
        <fullName evidence="2">KIB1-4 beta-propeller domain-containing protein</fullName>
    </recommendedName>
</protein>
<dbReference type="AlphaFoldDB" id="A0A498JPK9"/>
<sequence>MQVLGVCMRGDVRGAQELPWLLLPRICDDRMRFLSPFDGGKFHKLRVPEPIQRGKLFGSSKGWLFMVKEKEKDMFLFNPISGAQRQLPSLTTIPSFQIFVEAKEWKLHGASSLFIHTALSTSDVDHPGCMVAAIFDSHNVLGLCRPGDKTWSVFEVLDENDVQGKLYSLVTSETKNELIVAHSLQFGDDHAVELMLIYDNIEPIEPDIYHHECYTVTYNGAWKSLLESTNNEVLLIHKWHHIFQAPRNADNEDGYDQVEQNFDDNYQDDQDDEEEEEENGKLIFQRQ</sequence>
<dbReference type="Proteomes" id="UP000290289">
    <property type="component" value="Chromosome 5"/>
</dbReference>
<organism evidence="3 4">
    <name type="scientific">Malus domestica</name>
    <name type="common">Apple</name>
    <name type="synonym">Pyrus malus</name>
    <dbReference type="NCBI Taxonomy" id="3750"/>
    <lineage>
        <taxon>Eukaryota</taxon>
        <taxon>Viridiplantae</taxon>
        <taxon>Streptophyta</taxon>
        <taxon>Embryophyta</taxon>
        <taxon>Tracheophyta</taxon>
        <taxon>Spermatophyta</taxon>
        <taxon>Magnoliopsida</taxon>
        <taxon>eudicotyledons</taxon>
        <taxon>Gunneridae</taxon>
        <taxon>Pentapetalae</taxon>
        <taxon>rosids</taxon>
        <taxon>fabids</taxon>
        <taxon>Rosales</taxon>
        <taxon>Rosaceae</taxon>
        <taxon>Amygdaloideae</taxon>
        <taxon>Maleae</taxon>
        <taxon>Malus</taxon>
    </lineage>
</organism>
<dbReference type="EMBL" id="RDQH01000331">
    <property type="protein sequence ID" value="RXH97390.1"/>
    <property type="molecule type" value="Genomic_DNA"/>
</dbReference>
<evidence type="ECO:0000313" key="3">
    <source>
        <dbReference type="EMBL" id="RXH97390.1"/>
    </source>
</evidence>
<feature type="region of interest" description="Disordered" evidence="1">
    <location>
        <begin position="250"/>
        <end position="287"/>
    </location>
</feature>
<evidence type="ECO:0000313" key="4">
    <source>
        <dbReference type="Proteomes" id="UP000290289"/>
    </source>
</evidence>
<dbReference type="InterPro" id="IPR050942">
    <property type="entry name" value="F-box_BR-signaling"/>
</dbReference>
<proteinExistence type="predicted"/>
<keyword evidence="4" id="KW-1185">Reference proteome</keyword>